<reference evidence="2" key="1">
    <citation type="journal article" date="2015" name="PLoS Genet.">
        <title>The dynamic genome and transcriptome of the human fungal pathogen Blastomyces and close relative Emmonsia.</title>
        <authorList>
            <person name="Munoz J.F."/>
            <person name="Gauthier G.M."/>
            <person name="Desjardins C.A."/>
            <person name="Gallo J.E."/>
            <person name="Holder J."/>
            <person name="Sullivan T.D."/>
            <person name="Marty A.J."/>
            <person name="Carmen J.C."/>
            <person name="Chen Z."/>
            <person name="Ding L."/>
            <person name="Gujja S."/>
            <person name="Magrini V."/>
            <person name="Misas E."/>
            <person name="Mitreva M."/>
            <person name="Priest M."/>
            <person name="Saif S."/>
            <person name="Whiston E.A."/>
            <person name="Young S."/>
            <person name="Zeng Q."/>
            <person name="Goldman W.E."/>
            <person name="Mardis E.R."/>
            <person name="Taylor J.W."/>
            <person name="McEwen J.G."/>
            <person name="Clay O.K."/>
            <person name="Klein B.S."/>
            <person name="Cuomo C.A."/>
        </authorList>
    </citation>
    <scope>NUCLEOTIDE SEQUENCE [LARGE SCALE GENOMIC DNA]</scope>
    <source>
        <strain evidence="2">UAMH 3008</strain>
    </source>
</reference>
<sequence length="194" mass="20975">MPSPEDACLVVDGKILYKQTVVPVPQIETPPNITTEIQYSQGADLEAEYAARLIPVQVEVGSGVGEQPYDEKSLEGACNHIPNALGWLERNQHVLRENMVGTVLVGAIENYTERRSPPEGAAAVDYGIVAVYNATVCKLAVAISRGVTVPQAYFKEAEGKCGKVTVGRILAQNFGLDAANWHEVVLWHVTICTS</sequence>
<evidence type="ECO:0000313" key="2">
    <source>
        <dbReference type="Proteomes" id="UP000034164"/>
    </source>
</evidence>
<accession>A0A0G2J2M0</accession>
<name>A0A0G2J2M0_9EURO</name>
<comment type="caution">
    <text evidence="1">The sequence shown here is derived from an EMBL/GenBank/DDBJ whole genome shotgun (WGS) entry which is preliminary data.</text>
</comment>
<proteinExistence type="predicted"/>
<dbReference type="OrthoDB" id="4968544at2759"/>
<dbReference type="SUPFAM" id="SSF52972">
    <property type="entry name" value="ITPase-like"/>
    <property type="match status" value="1"/>
</dbReference>
<dbReference type="InterPro" id="IPR029001">
    <property type="entry name" value="ITPase-like_fam"/>
</dbReference>
<dbReference type="Proteomes" id="UP000034164">
    <property type="component" value="Unassembled WGS sequence"/>
</dbReference>
<evidence type="ECO:0000313" key="1">
    <source>
        <dbReference type="EMBL" id="KKZ64224.1"/>
    </source>
</evidence>
<protein>
    <submittedName>
        <fullName evidence="1">Uncharacterized protein</fullName>
    </submittedName>
</protein>
<dbReference type="AlphaFoldDB" id="A0A0G2J2M0"/>
<dbReference type="EMBL" id="LCZI01000837">
    <property type="protein sequence ID" value="KKZ64224.1"/>
    <property type="molecule type" value="Genomic_DNA"/>
</dbReference>
<gene>
    <name evidence="1" type="ORF">EMCG_01448</name>
</gene>
<organism evidence="1 2">
    <name type="scientific">[Emmonsia] crescens</name>
    <dbReference type="NCBI Taxonomy" id="73230"/>
    <lineage>
        <taxon>Eukaryota</taxon>
        <taxon>Fungi</taxon>
        <taxon>Dikarya</taxon>
        <taxon>Ascomycota</taxon>
        <taxon>Pezizomycotina</taxon>
        <taxon>Eurotiomycetes</taxon>
        <taxon>Eurotiomycetidae</taxon>
        <taxon>Onygenales</taxon>
        <taxon>Ajellomycetaceae</taxon>
        <taxon>Emergomyces</taxon>
    </lineage>
</organism>
<dbReference type="Gene3D" id="3.90.950.10">
    <property type="match status" value="1"/>
</dbReference>
<dbReference type="VEuPathDB" id="FungiDB:EMCG_01448"/>